<dbReference type="PANTHER" id="PTHR10492">
    <property type="match status" value="1"/>
</dbReference>
<evidence type="ECO:0000313" key="1">
    <source>
        <dbReference type="EMBL" id="KAI3908741.1"/>
    </source>
</evidence>
<organism evidence="1 2">
    <name type="scientific">Papaver atlanticum</name>
    <dbReference type="NCBI Taxonomy" id="357466"/>
    <lineage>
        <taxon>Eukaryota</taxon>
        <taxon>Viridiplantae</taxon>
        <taxon>Streptophyta</taxon>
        <taxon>Embryophyta</taxon>
        <taxon>Tracheophyta</taxon>
        <taxon>Spermatophyta</taxon>
        <taxon>Magnoliopsida</taxon>
        <taxon>Ranunculales</taxon>
        <taxon>Papaveraceae</taxon>
        <taxon>Papaveroideae</taxon>
        <taxon>Papaver</taxon>
    </lineage>
</organism>
<evidence type="ECO:0000313" key="2">
    <source>
        <dbReference type="Proteomes" id="UP001202328"/>
    </source>
</evidence>
<sequence>MNVLKMTQNMRLESHDPDSIAFAEYLLKVGENSDPKVDFPSTMSKCADLYELISNIYPGIEEMSKNDEVSEINKIVLEMFNGESHTFLGVDKQELVSGESSTCTTYTSETLNQQNPSGLPPFKLDLKVVCPIMLLRNLAPRNICEQHVIVATILTGDKVGDTVFIPRITLTPSSSNVVIRMTRRQFPVRLAYAMTINKFHGHLVFSNGQLYVALSRCTTSGRIHVLLPKNTRHETTNVVYPEVVMF</sequence>
<name>A0AAD4XE59_9MAGN</name>
<gene>
    <name evidence="1" type="ORF">MKW98_029291</name>
</gene>
<accession>A0AAD4XE59</accession>
<evidence type="ECO:0008006" key="3">
    <source>
        <dbReference type="Google" id="ProtNLM"/>
    </source>
</evidence>
<dbReference type="SUPFAM" id="SSF52540">
    <property type="entry name" value="P-loop containing nucleoside triphosphate hydrolases"/>
    <property type="match status" value="1"/>
</dbReference>
<keyword evidence="2" id="KW-1185">Reference proteome</keyword>
<dbReference type="AlphaFoldDB" id="A0AAD4XE59"/>
<dbReference type="EMBL" id="JAJJMB010010439">
    <property type="protein sequence ID" value="KAI3908741.1"/>
    <property type="molecule type" value="Genomic_DNA"/>
</dbReference>
<protein>
    <recommendedName>
        <fullName evidence="3">ATP-dependent DNA helicase</fullName>
    </recommendedName>
</protein>
<dbReference type="PANTHER" id="PTHR10492:SF57">
    <property type="entry name" value="ATP-DEPENDENT DNA HELICASE"/>
    <property type="match status" value="1"/>
</dbReference>
<dbReference type="Proteomes" id="UP001202328">
    <property type="component" value="Unassembled WGS sequence"/>
</dbReference>
<proteinExistence type="predicted"/>
<dbReference type="InterPro" id="IPR027417">
    <property type="entry name" value="P-loop_NTPase"/>
</dbReference>
<comment type="caution">
    <text evidence="1">The sequence shown here is derived from an EMBL/GenBank/DDBJ whole genome shotgun (WGS) entry which is preliminary data.</text>
</comment>
<reference evidence="1" key="1">
    <citation type="submission" date="2022-04" db="EMBL/GenBank/DDBJ databases">
        <title>A functionally conserved STORR gene fusion in Papaver species that diverged 16.8 million years ago.</title>
        <authorList>
            <person name="Catania T."/>
        </authorList>
    </citation>
    <scope>NUCLEOTIDE SEQUENCE</scope>
    <source>
        <strain evidence="1">S-188037</strain>
    </source>
</reference>